<dbReference type="EMBL" id="CP002588">
    <property type="protein sequence ID" value="AEA47882.1"/>
    <property type="molecule type" value="Genomic_DNA"/>
</dbReference>
<dbReference type="STRING" id="693661.Arcve_1889"/>
<proteinExistence type="predicted"/>
<dbReference type="GeneID" id="10395020"/>
<organism evidence="1 2">
    <name type="scientific">Archaeoglobus veneficus (strain DSM 11195 / SNP6)</name>
    <dbReference type="NCBI Taxonomy" id="693661"/>
    <lineage>
        <taxon>Archaea</taxon>
        <taxon>Methanobacteriati</taxon>
        <taxon>Methanobacteriota</taxon>
        <taxon>Archaeoglobi</taxon>
        <taxon>Archaeoglobales</taxon>
        <taxon>Archaeoglobaceae</taxon>
        <taxon>Archaeoglobus</taxon>
    </lineage>
</organism>
<name>F2KRE8_ARCVS</name>
<evidence type="ECO:0000313" key="1">
    <source>
        <dbReference type="EMBL" id="AEA47882.1"/>
    </source>
</evidence>
<dbReference type="Proteomes" id="UP000008136">
    <property type="component" value="Chromosome"/>
</dbReference>
<gene>
    <name evidence="1" type="ordered locus">Arcve_1889</name>
</gene>
<protein>
    <recommendedName>
        <fullName evidence="3">DNA polymerase sliding clamp</fullName>
    </recommendedName>
</protein>
<dbReference type="Gene3D" id="3.70.10.10">
    <property type="match status" value="1"/>
</dbReference>
<keyword evidence="2" id="KW-1185">Reference proteome</keyword>
<accession>F2KRE8</accession>
<reference evidence="1 2" key="1">
    <citation type="submission" date="2011-03" db="EMBL/GenBank/DDBJ databases">
        <title>The complete genome of Archaeoglobus veneficus SNP6.</title>
        <authorList>
            <consortium name="US DOE Joint Genome Institute (JGI-PGF)"/>
            <person name="Lucas S."/>
            <person name="Copeland A."/>
            <person name="Lapidus A."/>
            <person name="Bruce D."/>
            <person name="Goodwin L."/>
            <person name="Pitluck S."/>
            <person name="Kyrpides N."/>
            <person name="Mavromatis K."/>
            <person name="Pagani I."/>
            <person name="Ivanova N."/>
            <person name="Mikhailova N."/>
            <person name="Lu M."/>
            <person name="Detter J.C."/>
            <person name="Tapia R."/>
            <person name="Han C."/>
            <person name="Land M."/>
            <person name="Hauser L."/>
            <person name="Markowitz V."/>
            <person name="Cheng J.-F."/>
            <person name="Hugenholtz P."/>
            <person name="Woyke T."/>
            <person name="Wu D."/>
            <person name="Spring S."/>
            <person name="Brambilla E."/>
            <person name="Klenk H.-P."/>
            <person name="Eisen J.A."/>
        </authorList>
    </citation>
    <scope>NUCLEOTIDE SEQUENCE [LARGE SCALE GENOMIC DNA]</scope>
    <source>
        <strain>SNP6</strain>
    </source>
</reference>
<evidence type="ECO:0008006" key="3">
    <source>
        <dbReference type="Google" id="ProtNLM"/>
    </source>
</evidence>
<dbReference type="RefSeq" id="WP_013684538.1">
    <property type="nucleotide sequence ID" value="NC_015320.1"/>
</dbReference>
<evidence type="ECO:0000313" key="2">
    <source>
        <dbReference type="Proteomes" id="UP000008136"/>
    </source>
</evidence>
<dbReference type="HOGENOM" id="CLU_1109473_0_0_2"/>
<sequence length="250" mass="28307">MQEIIRVIRDSLLPDEFETVCVKLEPTIFKIFGINKISSIYYELKIKRSHFQEYPDISAPIKISVLTSDLKRLLLSALSEKLTELRSIEFSINPPTLDLTVAGAHSTLRESIREASDGIREEPPYFTNINFETFPHCEIDSPKDLRVIFEHFTHVLGRGDITPIAITLKEGKIEFALKTETKPTDTISGQGTGEARTYITSHSFKVIAKISDKATKAQIYVKDKGNIIIKYSFDFGTLEYLVSKTTMPTK</sequence>
<dbReference type="AlphaFoldDB" id="F2KRE8"/>
<dbReference type="KEGG" id="ave:Arcve_1889"/>